<keyword evidence="2" id="KW-1185">Reference proteome</keyword>
<gene>
    <name evidence="1" type="ORF">OWV82_012836</name>
</gene>
<evidence type="ECO:0000313" key="1">
    <source>
        <dbReference type="EMBL" id="KAJ4714334.1"/>
    </source>
</evidence>
<protein>
    <submittedName>
        <fullName evidence="1">tRNA-methyltransferase non-catalytic subunit trm6MTase subunit</fullName>
    </submittedName>
</protein>
<comment type="caution">
    <text evidence="1">The sequence shown here is derived from an EMBL/GenBank/DDBJ whole genome shotgun (WGS) entry which is preliminary data.</text>
</comment>
<organism evidence="1 2">
    <name type="scientific">Melia azedarach</name>
    <name type="common">Chinaberry tree</name>
    <dbReference type="NCBI Taxonomy" id="155640"/>
    <lineage>
        <taxon>Eukaryota</taxon>
        <taxon>Viridiplantae</taxon>
        <taxon>Streptophyta</taxon>
        <taxon>Embryophyta</taxon>
        <taxon>Tracheophyta</taxon>
        <taxon>Spermatophyta</taxon>
        <taxon>Magnoliopsida</taxon>
        <taxon>eudicotyledons</taxon>
        <taxon>Gunneridae</taxon>
        <taxon>Pentapetalae</taxon>
        <taxon>rosids</taxon>
        <taxon>malvids</taxon>
        <taxon>Sapindales</taxon>
        <taxon>Meliaceae</taxon>
        <taxon>Melia</taxon>
    </lineage>
</organism>
<reference evidence="1 2" key="1">
    <citation type="journal article" date="2023" name="Science">
        <title>Complex scaffold remodeling in plant triterpene biosynthesis.</title>
        <authorList>
            <person name="De La Pena R."/>
            <person name="Hodgson H."/>
            <person name="Liu J.C."/>
            <person name="Stephenson M.J."/>
            <person name="Martin A.C."/>
            <person name="Owen C."/>
            <person name="Harkess A."/>
            <person name="Leebens-Mack J."/>
            <person name="Jimenez L.E."/>
            <person name="Osbourn A."/>
            <person name="Sattely E.S."/>
        </authorList>
    </citation>
    <scope>NUCLEOTIDE SEQUENCE [LARGE SCALE GENOMIC DNA]</scope>
    <source>
        <strain evidence="2">cv. JPN11</strain>
        <tissue evidence="1">Leaf</tissue>
    </source>
</reference>
<dbReference type="EMBL" id="CM051400">
    <property type="protein sequence ID" value="KAJ4714334.1"/>
    <property type="molecule type" value="Genomic_DNA"/>
</dbReference>
<proteinExistence type="predicted"/>
<name>A0ACC1XUB6_MELAZ</name>
<sequence>MDAFNYDNCVEDYAERYGETEEEKALLRRNFKMVADAIHHVELSLALFVVSWFLLRLPITARILGELLRRLLGLMRSPFFVFVLLSVGYLAFMLKSYRASARNLPEDNAGNYIHENIIDISQFQGIVELEEVGVAHEVEYAKSKPFSKELVEEAVYEDKEIVCVVNSTSTPKCEVSDEDADAEVGRPRVSRRSQSEFLESEVNLQQQSEEAEPFQSVDPQEVLSENLCPPDELNDEEFKETIDAFIKKQRQFRSHEIRHDYYRQGRNRGICYY</sequence>
<accession>A0ACC1XUB6</accession>
<evidence type="ECO:0000313" key="2">
    <source>
        <dbReference type="Proteomes" id="UP001164539"/>
    </source>
</evidence>
<dbReference type="Proteomes" id="UP001164539">
    <property type="component" value="Chromosome 7"/>
</dbReference>